<gene>
    <name evidence="3" type="ORF">ACFSX4_09780</name>
</gene>
<dbReference type="EMBL" id="JBHUOQ010000004">
    <property type="protein sequence ID" value="MFD2830747.1"/>
    <property type="molecule type" value="Genomic_DNA"/>
</dbReference>
<feature type="domain" description="Elongation factor G-binding protein C-terminal treble-clef zinc-finger" evidence="2">
    <location>
        <begin position="99"/>
        <end position="199"/>
    </location>
</feature>
<sequence>MKPIIYPYQYNAVKKHIFHLLNTYHSVNDLKMIKNIQEETKFLIKDYLKDAGDTLDAQIDTLMDIKLSKSQCEKVLDHLKEYVIPFTEPTQKQIEKTFRKVKKLRVPSISDGQYRESTFIGWNEISSQRKYILYYDMNDTLQGFYGDLSPQTVKGFCNICNTESDVSLFLNKSKTGSDGRYTKKGDYICRDSEKCNQQISDISRFHQFINKIF</sequence>
<evidence type="ECO:0000259" key="1">
    <source>
        <dbReference type="Pfam" id="PF07299"/>
    </source>
</evidence>
<proteinExistence type="predicted"/>
<evidence type="ECO:0000313" key="4">
    <source>
        <dbReference type="Proteomes" id="UP001597519"/>
    </source>
</evidence>
<reference evidence="4" key="1">
    <citation type="journal article" date="2019" name="Int. J. Syst. Evol. Microbiol.">
        <title>The Global Catalogue of Microorganisms (GCM) 10K type strain sequencing project: providing services to taxonomists for standard genome sequencing and annotation.</title>
        <authorList>
            <consortium name="The Broad Institute Genomics Platform"/>
            <consortium name="The Broad Institute Genome Sequencing Center for Infectious Disease"/>
            <person name="Wu L."/>
            <person name="Ma J."/>
        </authorList>
    </citation>
    <scope>NUCLEOTIDE SEQUENCE [LARGE SCALE GENOMIC DNA]</scope>
    <source>
        <strain evidence="4">KCTC 33575</strain>
    </source>
</reference>
<accession>A0ABW5WXL9</accession>
<organism evidence="3 4">
    <name type="scientific">Corticicoccus populi</name>
    <dbReference type="NCBI Taxonomy" id="1812821"/>
    <lineage>
        <taxon>Bacteria</taxon>
        <taxon>Bacillati</taxon>
        <taxon>Bacillota</taxon>
        <taxon>Bacilli</taxon>
        <taxon>Bacillales</taxon>
        <taxon>Staphylococcaceae</taxon>
        <taxon>Corticicoccus</taxon>
    </lineage>
</organism>
<evidence type="ECO:0000259" key="2">
    <source>
        <dbReference type="Pfam" id="PF16571"/>
    </source>
</evidence>
<dbReference type="InterPro" id="IPR010841">
    <property type="entry name" value="EF-G-binding_N"/>
</dbReference>
<dbReference type="InterPro" id="IPR032330">
    <property type="entry name" value="EF-G-binding_C"/>
</dbReference>
<dbReference type="Pfam" id="PF07299">
    <property type="entry name" value="EF-G-binding_N"/>
    <property type="match status" value="1"/>
</dbReference>
<dbReference type="Gene3D" id="1.20.1280.250">
    <property type="match status" value="1"/>
</dbReference>
<feature type="domain" description="Elongation factor G-binding protein N-terminal" evidence="1">
    <location>
        <begin position="5"/>
        <end position="86"/>
    </location>
</feature>
<dbReference type="Proteomes" id="UP001597519">
    <property type="component" value="Unassembled WGS sequence"/>
</dbReference>
<dbReference type="Pfam" id="PF16571">
    <property type="entry name" value="FBP_C"/>
    <property type="match status" value="1"/>
</dbReference>
<dbReference type="RefSeq" id="WP_377774085.1">
    <property type="nucleotide sequence ID" value="NZ_JBHUOQ010000004.1"/>
</dbReference>
<comment type="caution">
    <text evidence="3">The sequence shown here is derived from an EMBL/GenBank/DDBJ whole genome shotgun (WGS) entry which is preliminary data.</text>
</comment>
<dbReference type="InterPro" id="IPR038344">
    <property type="entry name" value="EF-G_N_sf"/>
</dbReference>
<dbReference type="CDD" id="cd16342">
    <property type="entry name" value="FusC_FusB"/>
    <property type="match status" value="1"/>
</dbReference>
<protein>
    <submittedName>
        <fullName evidence="3">FusB/FusC family EF-G-binding protein</fullName>
    </submittedName>
</protein>
<keyword evidence="4" id="KW-1185">Reference proteome</keyword>
<evidence type="ECO:0000313" key="3">
    <source>
        <dbReference type="EMBL" id="MFD2830747.1"/>
    </source>
</evidence>
<name>A0ABW5WXL9_9STAP</name>